<dbReference type="RefSeq" id="WP_188725352.1">
    <property type="nucleotide sequence ID" value="NZ_BMJD01000022.1"/>
</dbReference>
<dbReference type="InterPro" id="IPR013324">
    <property type="entry name" value="RNA_pol_sigma_r3/r4-like"/>
</dbReference>
<proteinExistence type="predicted"/>
<name>A0A9W5X5Y6_9BACI</name>
<keyword evidence="3" id="KW-1185">Reference proteome</keyword>
<dbReference type="Proteomes" id="UP000621492">
    <property type="component" value="Unassembled WGS sequence"/>
</dbReference>
<dbReference type="InterPro" id="IPR036388">
    <property type="entry name" value="WH-like_DNA-bd_sf"/>
</dbReference>
<gene>
    <name evidence="2" type="ORF">GCM10011409_27000</name>
</gene>
<protein>
    <submittedName>
        <fullName evidence="2">DNA-binding protein</fullName>
    </submittedName>
</protein>
<dbReference type="GO" id="GO:0016987">
    <property type="term" value="F:sigma factor activity"/>
    <property type="evidence" value="ECO:0007669"/>
    <property type="project" value="InterPro"/>
</dbReference>
<evidence type="ECO:0000313" key="2">
    <source>
        <dbReference type="EMBL" id="GGB48065.1"/>
    </source>
</evidence>
<keyword evidence="2" id="KW-0238">DNA-binding</keyword>
<accession>A0A9W5X5Y6</accession>
<dbReference type="GO" id="GO:0006352">
    <property type="term" value="P:DNA-templated transcription initiation"/>
    <property type="evidence" value="ECO:0007669"/>
    <property type="project" value="InterPro"/>
</dbReference>
<comment type="caution">
    <text evidence="2">The sequence shown here is derived from an EMBL/GenBank/DDBJ whole genome shotgun (WGS) entry which is preliminary data.</text>
</comment>
<dbReference type="SUPFAM" id="SSF88659">
    <property type="entry name" value="Sigma3 and sigma4 domains of RNA polymerase sigma factors"/>
    <property type="match status" value="1"/>
</dbReference>
<feature type="domain" description="RNA polymerase sigma factor 70 region 4 type 2" evidence="1">
    <location>
        <begin position="83"/>
        <end position="134"/>
    </location>
</feature>
<evidence type="ECO:0000313" key="3">
    <source>
        <dbReference type="Proteomes" id="UP000621492"/>
    </source>
</evidence>
<dbReference type="EMBL" id="BMJD01000022">
    <property type="protein sequence ID" value="GGB48065.1"/>
    <property type="molecule type" value="Genomic_DNA"/>
</dbReference>
<dbReference type="GO" id="GO:0003677">
    <property type="term" value="F:DNA binding"/>
    <property type="evidence" value="ECO:0007669"/>
    <property type="project" value="UniProtKB-KW"/>
</dbReference>
<evidence type="ECO:0000259" key="1">
    <source>
        <dbReference type="Pfam" id="PF08281"/>
    </source>
</evidence>
<dbReference type="Pfam" id="PF08281">
    <property type="entry name" value="Sigma70_r4_2"/>
    <property type="match status" value="1"/>
</dbReference>
<dbReference type="InterPro" id="IPR013249">
    <property type="entry name" value="RNA_pol_sigma70_r4_t2"/>
</dbReference>
<dbReference type="Gene3D" id="1.10.10.10">
    <property type="entry name" value="Winged helix-like DNA-binding domain superfamily/Winged helix DNA-binding domain"/>
    <property type="match status" value="1"/>
</dbReference>
<sequence length="144" mass="17070">MVTNEPMQQQVKQQRQFDSYCKSVLKNEARNIYSETQIQNKRLIVLSALSQEKLNELSMCDIYTVEVYYFHLNDYVVPVEDFLIANAIQSLSERDQLIILSFYFLDMSDTDIAKELEIARGTVYYHKKKALEKIKNYLKEHENE</sequence>
<dbReference type="AlphaFoldDB" id="A0A9W5X5Y6"/>
<reference evidence="2" key="1">
    <citation type="journal article" date="2014" name="Int. J. Syst. Evol. Microbiol.">
        <title>Complete genome sequence of Corynebacterium casei LMG S-19264T (=DSM 44701T), isolated from a smear-ripened cheese.</title>
        <authorList>
            <consortium name="US DOE Joint Genome Institute (JGI-PGF)"/>
            <person name="Walter F."/>
            <person name="Albersmeier A."/>
            <person name="Kalinowski J."/>
            <person name="Ruckert C."/>
        </authorList>
    </citation>
    <scope>NUCLEOTIDE SEQUENCE</scope>
    <source>
        <strain evidence="2">CGMCC 1.15454</strain>
    </source>
</reference>
<organism evidence="2 3">
    <name type="scientific">Lentibacillus populi</name>
    <dbReference type="NCBI Taxonomy" id="1827502"/>
    <lineage>
        <taxon>Bacteria</taxon>
        <taxon>Bacillati</taxon>
        <taxon>Bacillota</taxon>
        <taxon>Bacilli</taxon>
        <taxon>Bacillales</taxon>
        <taxon>Bacillaceae</taxon>
        <taxon>Lentibacillus</taxon>
    </lineage>
</organism>
<reference evidence="2" key="2">
    <citation type="submission" date="2020-09" db="EMBL/GenBank/DDBJ databases">
        <authorList>
            <person name="Sun Q."/>
            <person name="Zhou Y."/>
        </authorList>
    </citation>
    <scope>NUCLEOTIDE SEQUENCE</scope>
    <source>
        <strain evidence="2">CGMCC 1.15454</strain>
    </source>
</reference>